<dbReference type="PROSITE" id="PS50086">
    <property type="entry name" value="TBC_RABGAP"/>
    <property type="match status" value="1"/>
</dbReference>
<dbReference type="InterPro" id="IPR035969">
    <property type="entry name" value="Rab-GAP_TBC_sf"/>
</dbReference>
<proteinExistence type="predicted"/>
<evidence type="ECO:0000256" key="1">
    <source>
        <dbReference type="ARBA" id="ARBA00022468"/>
    </source>
</evidence>
<dbReference type="Pfam" id="PF00566">
    <property type="entry name" value="RabGAP-TBC"/>
    <property type="match status" value="1"/>
</dbReference>
<sequence>MGEIRDFFIKSLDEAECGINGMMCKLGEQLKSKDSAVWFRLHDQELYPQYYSFRWLTLLLSQEFPLPDVLRIWDSLFADEKRFEFLIYICCSMIMLTWRSRGKVLDFCAGGLGFNPRSQHRFI</sequence>
<reference evidence="3" key="1">
    <citation type="submission" date="2020-11" db="EMBL/GenBank/DDBJ databases">
        <authorList>
            <person name="Tran Van P."/>
        </authorList>
    </citation>
    <scope>NUCLEOTIDE SEQUENCE</scope>
</reference>
<accession>A0A7R9DVM3</accession>
<dbReference type="SUPFAM" id="SSF47923">
    <property type="entry name" value="Ypt/Rab-GAP domain of gyp1p"/>
    <property type="match status" value="1"/>
</dbReference>
<evidence type="ECO:0000259" key="2">
    <source>
        <dbReference type="PROSITE" id="PS50086"/>
    </source>
</evidence>
<protein>
    <recommendedName>
        <fullName evidence="2">Rab-GAP TBC domain-containing protein</fullName>
    </recommendedName>
</protein>
<dbReference type="AlphaFoldDB" id="A0A7R9DVM3"/>
<feature type="domain" description="Rab-GAP TBC" evidence="2">
    <location>
        <begin position="1"/>
        <end position="80"/>
    </location>
</feature>
<evidence type="ECO:0000313" key="3">
    <source>
        <dbReference type="EMBL" id="CAD7421604.1"/>
    </source>
</evidence>
<gene>
    <name evidence="3" type="ORF">TPSB3V08_LOCUS15019</name>
</gene>
<keyword evidence="1" id="KW-0343">GTPase activation</keyword>
<dbReference type="GO" id="GO:0006886">
    <property type="term" value="P:intracellular protein transport"/>
    <property type="evidence" value="ECO:0007669"/>
    <property type="project" value="TreeGrafter"/>
</dbReference>
<dbReference type="PANTHER" id="PTHR22957:SF27">
    <property type="entry name" value="TBC1 DOMAIN FAMILY MEMBER 13"/>
    <property type="match status" value="1"/>
</dbReference>
<name>A0A7R9DVM3_TIMPO</name>
<dbReference type="PANTHER" id="PTHR22957">
    <property type="entry name" value="TBC1 DOMAIN FAMILY MEMBER GTPASE-ACTIVATING PROTEIN"/>
    <property type="match status" value="1"/>
</dbReference>
<organism evidence="3">
    <name type="scientific">Timema poppense</name>
    <name type="common">Walking stick</name>
    <dbReference type="NCBI Taxonomy" id="170557"/>
    <lineage>
        <taxon>Eukaryota</taxon>
        <taxon>Metazoa</taxon>
        <taxon>Ecdysozoa</taxon>
        <taxon>Arthropoda</taxon>
        <taxon>Hexapoda</taxon>
        <taxon>Insecta</taxon>
        <taxon>Pterygota</taxon>
        <taxon>Neoptera</taxon>
        <taxon>Polyneoptera</taxon>
        <taxon>Phasmatodea</taxon>
        <taxon>Timematodea</taxon>
        <taxon>Timematoidea</taxon>
        <taxon>Timematidae</taxon>
        <taxon>Timema</taxon>
    </lineage>
</organism>
<dbReference type="GO" id="GO:0005096">
    <property type="term" value="F:GTPase activator activity"/>
    <property type="evidence" value="ECO:0007669"/>
    <property type="project" value="UniProtKB-KW"/>
</dbReference>
<dbReference type="Gene3D" id="1.10.472.80">
    <property type="entry name" value="Ypt/Rab-GAP domain of gyp1p, domain 3"/>
    <property type="match status" value="1"/>
</dbReference>
<dbReference type="InterPro" id="IPR000195">
    <property type="entry name" value="Rab-GAP-TBC_dom"/>
</dbReference>
<dbReference type="EMBL" id="OD055518">
    <property type="protein sequence ID" value="CAD7421604.1"/>
    <property type="molecule type" value="Genomic_DNA"/>
</dbReference>